<dbReference type="RefSeq" id="WP_136598767.1">
    <property type="nucleotide sequence ID" value="NZ_STGV01000003.1"/>
</dbReference>
<name>A0A4S8NZX9_9HYPH</name>
<gene>
    <name evidence="1" type="ORF">FAA97_12050</name>
</gene>
<dbReference type="InterPro" id="IPR038293">
    <property type="entry name" value="ATPase_inh_sub_z_sf"/>
</dbReference>
<dbReference type="InterPro" id="IPR009945">
    <property type="entry name" value="ATPase_inh_sub_z"/>
</dbReference>
<keyword evidence="2" id="KW-1185">Reference proteome</keyword>
<evidence type="ECO:0000313" key="1">
    <source>
        <dbReference type="EMBL" id="THV23327.1"/>
    </source>
</evidence>
<organism evidence="1 2">
    <name type="scientific">Peteryoungia ipomoeae</name>
    <dbReference type="NCBI Taxonomy" id="1210932"/>
    <lineage>
        <taxon>Bacteria</taxon>
        <taxon>Pseudomonadati</taxon>
        <taxon>Pseudomonadota</taxon>
        <taxon>Alphaproteobacteria</taxon>
        <taxon>Hyphomicrobiales</taxon>
        <taxon>Rhizobiaceae</taxon>
        <taxon>Peteryoungia</taxon>
    </lineage>
</organism>
<proteinExistence type="predicted"/>
<sequence>MNPLKKRAQAHEVQFARQAEQQFKTQALCGTMLGRWAGYQMGVDDVESYARNIAMRQVVEPHRLFDLIKQDFSASKVAVSDDEISARLHDFMERARDRVFREG</sequence>
<dbReference type="EMBL" id="STGV01000003">
    <property type="protein sequence ID" value="THV23327.1"/>
    <property type="molecule type" value="Genomic_DNA"/>
</dbReference>
<dbReference type="Pfam" id="PF07345">
    <property type="entry name" value="ATPaseInh_sub_z"/>
    <property type="match status" value="1"/>
</dbReference>
<dbReference type="OrthoDB" id="9810387at2"/>
<comment type="caution">
    <text evidence="1">The sequence shown here is derived from an EMBL/GenBank/DDBJ whole genome shotgun (WGS) entry which is preliminary data.</text>
</comment>
<protein>
    <submittedName>
        <fullName evidence="1">DUF1476 family protein</fullName>
    </submittedName>
</protein>
<reference evidence="1 2" key="1">
    <citation type="submission" date="2019-04" db="EMBL/GenBank/DDBJ databases">
        <title>Genome sequence of strain shin9-1.</title>
        <authorList>
            <person name="Gao J."/>
            <person name="Sun J."/>
        </authorList>
    </citation>
    <scope>NUCLEOTIDE SEQUENCE [LARGE SCALE GENOMIC DNA]</scope>
    <source>
        <strain evidence="2">shin9-1</strain>
    </source>
</reference>
<evidence type="ECO:0000313" key="2">
    <source>
        <dbReference type="Proteomes" id="UP000308828"/>
    </source>
</evidence>
<dbReference type="AlphaFoldDB" id="A0A4S8NZX9"/>
<dbReference type="Gene3D" id="1.10.790.20">
    <property type="entry name" value="Domain of unknown function DUF1476"/>
    <property type="match status" value="1"/>
</dbReference>
<dbReference type="Proteomes" id="UP000308828">
    <property type="component" value="Unassembled WGS sequence"/>
</dbReference>
<accession>A0A4S8NZX9</accession>